<dbReference type="InterPro" id="IPR043141">
    <property type="entry name" value="Ribosomal_uL10-like_sf"/>
</dbReference>
<dbReference type="GO" id="GO:0006412">
    <property type="term" value="P:translation"/>
    <property type="evidence" value="ECO:0007669"/>
    <property type="project" value="UniProtKB-UniRule"/>
</dbReference>
<accession>A0A7X5KPQ3</accession>
<dbReference type="InterPro" id="IPR022973">
    <property type="entry name" value="Ribosomal_uL10_bac"/>
</dbReference>
<evidence type="ECO:0000313" key="6">
    <source>
        <dbReference type="EMBL" id="NDL68657.1"/>
    </source>
</evidence>
<gene>
    <name evidence="5" type="primary">rplJ</name>
    <name evidence="6" type="ORF">GXN74_13005</name>
</gene>
<proteinExistence type="inferred from homology"/>
<dbReference type="CDD" id="cd05797">
    <property type="entry name" value="Ribosomal_L10"/>
    <property type="match status" value="1"/>
</dbReference>
<evidence type="ECO:0000313" key="7">
    <source>
        <dbReference type="Proteomes" id="UP000461585"/>
    </source>
</evidence>
<dbReference type="InterPro" id="IPR002363">
    <property type="entry name" value="Ribosomal_uL10_CS_bac"/>
</dbReference>
<keyword evidence="7" id="KW-1185">Reference proteome</keyword>
<dbReference type="EMBL" id="JAAEEH010000051">
    <property type="protein sequence ID" value="NDL68657.1"/>
    <property type="molecule type" value="Genomic_DNA"/>
</dbReference>
<name>A0A7X5KPQ3_9FIRM</name>
<keyword evidence="5" id="KW-0699">rRNA-binding</keyword>
<dbReference type="Proteomes" id="UP000461585">
    <property type="component" value="Unassembled WGS sequence"/>
</dbReference>
<dbReference type="Pfam" id="PF00466">
    <property type="entry name" value="Ribosomal_L10"/>
    <property type="match status" value="1"/>
</dbReference>
<comment type="caution">
    <text evidence="6">The sequence shown here is derived from an EMBL/GenBank/DDBJ whole genome shotgun (WGS) entry which is preliminary data.</text>
</comment>
<protein>
    <recommendedName>
        <fullName evidence="4 5">Large ribosomal subunit protein uL10</fullName>
    </recommendedName>
</protein>
<evidence type="ECO:0000256" key="5">
    <source>
        <dbReference type="HAMAP-Rule" id="MF_00362"/>
    </source>
</evidence>
<organism evidence="6 7">
    <name type="scientific">Anaerotalea alkaliphila</name>
    <dbReference type="NCBI Taxonomy" id="2662126"/>
    <lineage>
        <taxon>Bacteria</taxon>
        <taxon>Bacillati</taxon>
        <taxon>Bacillota</taxon>
        <taxon>Clostridia</taxon>
        <taxon>Eubacteriales</taxon>
        <taxon>Anaerotalea</taxon>
    </lineage>
</organism>
<dbReference type="PROSITE" id="PS01109">
    <property type="entry name" value="RIBOSOMAL_L10"/>
    <property type="match status" value="1"/>
</dbReference>
<dbReference type="Gene3D" id="3.30.70.1730">
    <property type="match status" value="1"/>
</dbReference>
<evidence type="ECO:0000256" key="3">
    <source>
        <dbReference type="ARBA" id="ARBA00023274"/>
    </source>
</evidence>
<keyword evidence="3 5" id="KW-0687">Ribonucleoprotein</keyword>
<comment type="similarity">
    <text evidence="1 5">Belongs to the universal ribosomal protein uL10 family.</text>
</comment>
<comment type="subunit">
    <text evidence="5">Part of the ribosomal stalk of the 50S ribosomal subunit. The N-terminus interacts with L11 and the large rRNA to form the base of the stalk. The C-terminus forms an elongated spine to which L12 dimers bind in a sequential fashion forming a multimeric L10(L12)X complex.</text>
</comment>
<reference evidence="6 7" key="1">
    <citation type="submission" date="2020-01" db="EMBL/GenBank/DDBJ databases">
        <title>Anaeroalcalibacter tamaniensis gen. nov., sp. nov., moderately halophilic strictly anaerobic fermenter bacterium from mud volcano of Taman peninsula.</title>
        <authorList>
            <person name="Frolova A."/>
            <person name="Merkel A.Y."/>
            <person name="Slobodkin A.I."/>
        </authorList>
    </citation>
    <scope>NUCLEOTIDE SEQUENCE [LARGE SCALE GENOMIC DNA]</scope>
    <source>
        <strain evidence="6 7">F-3ap</strain>
    </source>
</reference>
<dbReference type="RefSeq" id="WP_162371378.1">
    <property type="nucleotide sequence ID" value="NZ_JAAEEH010000051.1"/>
</dbReference>
<keyword evidence="5" id="KW-0694">RNA-binding</keyword>
<evidence type="ECO:0000256" key="1">
    <source>
        <dbReference type="ARBA" id="ARBA00008889"/>
    </source>
</evidence>
<dbReference type="Gene3D" id="6.10.250.290">
    <property type="match status" value="1"/>
</dbReference>
<dbReference type="NCBIfam" id="NF000955">
    <property type="entry name" value="PRK00099.1-1"/>
    <property type="match status" value="1"/>
</dbReference>
<dbReference type="InterPro" id="IPR001790">
    <property type="entry name" value="Ribosomal_uL10"/>
</dbReference>
<keyword evidence="2 5" id="KW-0689">Ribosomal protein</keyword>
<sequence length="184" mass="19668">MAKVEQKQTVVEEIKSAIQGASSIVLVDYRGLSVEQDTALRKSLREANVNYKVFKNTMLKFAFEGTDFAQLNPNLEGPSAIAVSYDDATAGPRVLDKMAKDFKNLEFKAGIVEGTYFDAAGVKAVASVPSREVLISKLLGSLQSPISTFARTAKAIADKMEETGVATAASLMVEKAEVAAEAAE</sequence>
<dbReference type="GO" id="GO:0003735">
    <property type="term" value="F:structural constituent of ribosome"/>
    <property type="evidence" value="ECO:0007669"/>
    <property type="project" value="InterPro"/>
</dbReference>
<comment type="function">
    <text evidence="5">Forms part of the ribosomal stalk, playing a central role in the interaction of the ribosome with GTP-bound translation factors.</text>
</comment>
<dbReference type="HAMAP" id="MF_00362">
    <property type="entry name" value="Ribosomal_uL10"/>
    <property type="match status" value="1"/>
</dbReference>
<evidence type="ECO:0000256" key="4">
    <source>
        <dbReference type="ARBA" id="ARBA00035202"/>
    </source>
</evidence>
<dbReference type="GO" id="GO:0015934">
    <property type="term" value="C:large ribosomal subunit"/>
    <property type="evidence" value="ECO:0007669"/>
    <property type="project" value="InterPro"/>
</dbReference>
<evidence type="ECO:0000256" key="2">
    <source>
        <dbReference type="ARBA" id="ARBA00022980"/>
    </source>
</evidence>
<dbReference type="InterPro" id="IPR047865">
    <property type="entry name" value="Ribosomal_uL10_bac_type"/>
</dbReference>
<dbReference type="PANTHER" id="PTHR11560">
    <property type="entry name" value="39S RIBOSOMAL PROTEIN L10, MITOCHONDRIAL"/>
    <property type="match status" value="1"/>
</dbReference>
<dbReference type="SUPFAM" id="SSF160369">
    <property type="entry name" value="Ribosomal protein L10-like"/>
    <property type="match status" value="1"/>
</dbReference>
<dbReference type="AlphaFoldDB" id="A0A7X5KPQ3"/>
<dbReference type="GO" id="GO:0070180">
    <property type="term" value="F:large ribosomal subunit rRNA binding"/>
    <property type="evidence" value="ECO:0007669"/>
    <property type="project" value="UniProtKB-UniRule"/>
</dbReference>